<name>A0A5N5XCP1_9EURO</name>
<dbReference type="AlphaFoldDB" id="A0A5N5XCP1"/>
<gene>
    <name evidence="2" type="ORF">BDV29DRAFT_167554</name>
</gene>
<reference evidence="2 3" key="1">
    <citation type="submission" date="2019-04" db="EMBL/GenBank/DDBJ databases">
        <title>Friends and foes A comparative genomics study of 23 Aspergillus species from section Flavi.</title>
        <authorList>
            <consortium name="DOE Joint Genome Institute"/>
            <person name="Kjaerbolling I."/>
            <person name="Vesth T."/>
            <person name="Frisvad J.C."/>
            <person name="Nybo J.L."/>
            <person name="Theobald S."/>
            <person name="Kildgaard S."/>
            <person name="Isbrandt T."/>
            <person name="Kuo A."/>
            <person name="Sato A."/>
            <person name="Lyhne E.K."/>
            <person name="Kogle M.E."/>
            <person name="Wiebenga A."/>
            <person name="Kun R.S."/>
            <person name="Lubbers R.J."/>
            <person name="Makela M.R."/>
            <person name="Barry K."/>
            <person name="Chovatia M."/>
            <person name="Clum A."/>
            <person name="Daum C."/>
            <person name="Haridas S."/>
            <person name="He G."/>
            <person name="LaButti K."/>
            <person name="Lipzen A."/>
            <person name="Mondo S."/>
            <person name="Riley R."/>
            <person name="Salamov A."/>
            <person name="Simmons B.A."/>
            <person name="Magnuson J.K."/>
            <person name="Henrissat B."/>
            <person name="Mortensen U.H."/>
            <person name="Larsen T.O."/>
            <person name="Devries R.P."/>
            <person name="Grigoriev I.V."/>
            <person name="Machida M."/>
            <person name="Baker S.E."/>
            <person name="Andersen M.R."/>
        </authorList>
    </citation>
    <scope>NUCLEOTIDE SEQUENCE [LARGE SCALE GENOMIC DNA]</scope>
    <source>
        <strain evidence="2 3">CBS 151.66</strain>
    </source>
</reference>
<evidence type="ECO:0000313" key="2">
    <source>
        <dbReference type="EMBL" id="KAB8077847.1"/>
    </source>
</evidence>
<dbReference type="OrthoDB" id="4991875at2759"/>
<keyword evidence="3" id="KW-1185">Reference proteome</keyword>
<sequence length="282" mass="29396">MPRLLVPCSALYLVLGLLYSGRLLFTTTIKCRHSHREHRIPSQIDPKNLPSHPTNHNSPKKETKTPKEASNKKENKTTTMRSTVLLTLATALTGLVTADDKTTTIGYFGGEVTLTQPTYSGTVGSVAGINAKATTYQINCSKGAPKSLCQIDKPWTMIQGEETFSLTGVYTAWSSKSDAVTATTQIACSFKHYSESASCSASIGVTGTQGGGAWSSSASTTTSIASDKVSWYGLEVTGGLESFTKPQATETPGAAGGPVNAKAVVTGLPLAGAAAVAVAAML</sequence>
<dbReference type="EMBL" id="ML732164">
    <property type="protein sequence ID" value="KAB8077847.1"/>
    <property type="molecule type" value="Genomic_DNA"/>
</dbReference>
<feature type="compositionally biased region" description="Basic and acidic residues" evidence="1">
    <location>
        <begin position="59"/>
        <end position="76"/>
    </location>
</feature>
<accession>A0A5N5XCP1</accession>
<feature type="region of interest" description="Disordered" evidence="1">
    <location>
        <begin position="35"/>
        <end position="78"/>
    </location>
</feature>
<evidence type="ECO:0000313" key="3">
    <source>
        <dbReference type="Proteomes" id="UP000326565"/>
    </source>
</evidence>
<evidence type="ECO:0000256" key="1">
    <source>
        <dbReference type="SAM" id="MobiDB-lite"/>
    </source>
</evidence>
<dbReference type="Proteomes" id="UP000326565">
    <property type="component" value="Unassembled WGS sequence"/>
</dbReference>
<proteinExistence type="predicted"/>
<protein>
    <submittedName>
        <fullName evidence="2">Uncharacterized protein</fullName>
    </submittedName>
</protein>
<organism evidence="2 3">
    <name type="scientific">Aspergillus leporis</name>
    <dbReference type="NCBI Taxonomy" id="41062"/>
    <lineage>
        <taxon>Eukaryota</taxon>
        <taxon>Fungi</taxon>
        <taxon>Dikarya</taxon>
        <taxon>Ascomycota</taxon>
        <taxon>Pezizomycotina</taxon>
        <taxon>Eurotiomycetes</taxon>
        <taxon>Eurotiomycetidae</taxon>
        <taxon>Eurotiales</taxon>
        <taxon>Aspergillaceae</taxon>
        <taxon>Aspergillus</taxon>
        <taxon>Aspergillus subgen. Circumdati</taxon>
    </lineage>
</organism>